<name>A0A8B6H6P2_MYTGA</name>
<accession>A0A8B6H6P2</accession>
<dbReference type="PROSITE" id="PS01122">
    <property type="entry name" value="CASPASE_CYS"/>
    <property type="match status" value="1"/>
</dbReference>
<dbReference type="Pfam" id="PF00656">
    <property type="entry name" value="Peptidase_C14"/>
    <property type="match status" value="1"/>
</dbReference>
<dbReference type="Gene3D" id="3.40.50.1460">
    <property type="match status" value="1"/>
</dbReference>
<evidence type="ECO:0000313" key="5">
    <source>
        <dbReference type="EMBL" id="VDI74419.1"/>
    </source>
</evidence>
<evidence type="ECO:0000259" key="4">
    <source>
        <dbReference type="PROSITE" id="PS50208"/>
    </source>
</evidence>
<proteinExistence type="inferred from homology"/>
<dbReference type="EC" id="3.4.22.56" evidence="5"/>
<feature type="domain" description="Caspase family p20" evidence="4">
    <location>
        <begin position="78"/>
        <end position="204"/>
    </location>
</feature>
<evidence type="ECO:0000313" key="6">
    <source>
        <dbReference type="Proteomes" id="UP000596742"/>
    </source>
</evidence>
<sequence length="330" mass="37154">MNSAMKLCGDLFAISAVKNSFSLWPRLCILTLNKQGITQLWMLFHDADYSVVVFIRLRSCGGKSSLLAHLDHEKYLISSGIAVVINNTEFHNNLKLGDRTGSDVDAASLFQRFQELGFDSDLLNDATKDDMEDKFNEIKNDKKSLENAGCLIVALLTHGNEDSVFMTDESVKIKNVMDYFNAENCPELIMKPKIFIVQACRGTGLGSGVNRTVVRRDPNQADAAAEYHEYDKTHGEVIRIPNEADFLAVYSTSPGYGSFRNTEQGSPFVRYLSEELLKMKKEDDFYKVLTRVNKDVGLGYKPNYAHSDIITQMPCFISHLTKDLYLKQKG</sequence>
<evidence type="ECO:0000256" key="1">
    <source>
        <dbReference type="ARBA" id="ARBA00010134"/>
    </source>
</evidence>
<dbReference type="Proteomes" id="UP000596742">
    <property type="component" value="Unassembled WGS sequence"/>
</dbReference>
<dbReference type="PANTHER" id="PTHR22576:SF41">
    <property type="entry name" value="CASPASE 14, APOPTOSIS-RELATED CYSTEINE PEPTIDASE"/>
    <property type="match status" value="1"/>
</dbReference>
<dbReference type="InterPro" id="IPR052039">
    <property type="entry name" value="Caspase-related_regulators"/>
</dbReference>
<dbReference type="PROSITE" id="PS50207">
    <property type="entry name" value="CASPASE_P10"/>
    <property type="match status" value="1"/>
</dbReference>
<dbReference type="CDD" id="cd00032">
    <property type="entry name" value="CASc"/>
    <property type="match status" value="1"/>
</dbReference>
<dbReference type="PROSITE" id="PS50208">
    <property type="entry name" value="CASPASE_P20"/>
    <property type="match status" value="1"/>
</dbReference>
<dbReference type="InterPro" id="IPR033139">
    <property type="entry name" value="Caspase_cys_AS"/>
</dbReference>
<comment type="caution">
    <text evidence="5">The sequence shown here is derived from an EMBL/GenBank/DDBJ whole genome shotgun (WGS) entry which is preliminary data.</text>
</comment>
<reference evidence="5" key="1">
    <citation type="submission" date="2018-11" db="EMBL/GenBank/DDBJ databases">
        <authorList>
            <person name="Alioto T."/>
            <person name="Alioto T."/>
        </authorList>
    </citation>
    <scope>NUCLEOTIDE SEQUENCE</scope>
</reference>
<gene>
    <name evidence="5" type="ORF">MGAL_10B031805</name>
</gene>
<dbReference type="SUPFAM" id="SSF52129">
    <property type="entry name" value="Caspase-like"/>
    <property type="match status" value="1"/>
</dbReference>
<keyword evidence="5" id="KW-0378">Hydrolase</keyword>
<dbReference type="GO" id="GO:0004197">
    <property type="term" value="F:cysteine-type endopeptidase activity"/>
    <property type="evidence" value="ECO:0007669"/>
    <property type="project" value="InterPro"/>
</dbReference>
<dbReference type="InterPro" id="IPR015917">
    <property type="entry name" value="Pept_C14A"/>
</dbReference>
<dbReference type="GO" id="GO:0006508">
    <property type="term" value="P:proteolysis"/>
    <property type="evidence" value="ECO:0007669"/>
    <property type="project" value="InterPro"/>
</dbReference>
<dbReference type="OrthoDB" id="6135374at2759"/>
<feature type="domain" description="Caspase family p10" evidence="3">
    <location>
        <begin position="236"/>
        <end position="328"/>
    </location>
</feature>
<protein>
    <submittedName>
        <fullName evidence="5">Caspase 3</fullName>
        <ecNumber evidence="5">3.4.22.56</ecNumber>
    </submittedName>
</protein>
<keyword evidence="6" id="KW-1185">Reference proteome</keyword>
<dbReference type="InterPro" id="IPR011600">
    <property type="entry name" value="Pept_C14_caspase"/>
</dbReference>
<dbReference type="PRINTS" id="PR00376">
    <property type="entry name" value="IL1BCENZYME"/>
</dbReference>
<dbReference type="InterPro" id="IPR001309">
    <property type="entry name" value="Pept_C14_p20"/>
</dbReference>
<dbReference type="AlphaFoldDB" id="A0A8B6H6P2"/>
<comment type="similarity">
    <text evidence="1 2">Belongs to the peptidase C14A family.</text>
</comment>
<evidence type="ECO:0000256" key="2">
    <source>
        <dbReference type="RuleBase" id="RU003971"/>
    </source>
</evidence>
<organism evidence="5 6">
    <name type="scientific">Mytilus galloprovincialis</name>
    <name type="common">Mediterranean mussel</name>
    <dbReference type="NCBI Taxonomy" id="29158"/>
    <lineage>
        <taxon>Eukaryota</taxon>
        <taxon>Metazoa</taxon>
        <taxon>Spiralia</taxon>
        <taxon>Lophotrochozoa</taxon>
        <taxon>Mollusca</taxon>
        <taxon>Bivalvia</taxon>
        <taxon>Autobranchia</taxon>
        <taxon>Pteriomorphia</taxon>
        <taxon>Mytilida</taxon>
        <taxon>Mytiloidea</taxon>
        <taxon>Mytilidae</taxon>
        <taxon>Mytilinae</taxon>
        <taxon>Mytilus</taxon>
    </lineage>
</organism>
<evidence type="ECO:0000259" key="3">
    <source>
        <dbReference type="PROSITE" id="PS50207"/>
    </source>
</evidence>
<dbReference type="EMBL" id="UYJE01009568">
    <property type="protein sequence ID" value="VDI74419.1"/>
    <property type="molecule type" value="Genomic_DNA"/>
</dbReference>
<dbReference type="InterPro" id="IPR002138">
    <property type="entry name" value="Pept_C14_p10"/>
</dbReference>
<dbReference type="SMART" id="SM00115">
    <property type="entry name" value="CASc"/>
    <property type="match status" value="1"/>
</dbReference>
<dbReference type="PANTHER" id="PTHR22576">
    <property type="entry name" value="MUCOSA ASSOCIATED LYMPHOID TISSUE LYMPHOMA TRANSLOCATION PROTEIN 1/PARACASPASE"/>
    <property type="match status" value="1"/>
</dbReference>
<dbReference type="InterPro" id="IPR029030">
    <property type="entry name" value="Caspase-like_dom_sf"/>
</dbReference>